<accession>A0ABT3G932</accession>
<evidence type="ECO:0000313" key="4">
    <source>
        <dbReference type="EMBL" id="MCW1916353.1"/>
    </source>
</evidence>
<dbReference type="CDD" id="cd05233">
    <property type="entry name" value="SDR_c"/>
    <property type="match status" value="1"/>
</dbReference>
<dbReference type="InterPro" id="IPR057326">
    <property type="entry name" value="KR_dom"/>
</dbReference>
<keyword evidence="5" id="KW-1185">Reference proteome</keyword>
<comment type="caution">
    <text evidence="4">The sequence shown here is derived from an EMBL/GenBank/DDBJ whole genome shotgun (WGS) entry which is preliminary data.</text>
</comment>
<dbReference type="SMART" id="SM00822">
    <property type="entry name" value="PKS_KR"/>
    <property type="match status" value="1"/>
</dbReference>
<organism evidence="4 5">
    <name type="scientific">Luteolibacter rhizosphaerae</name>
    <dbReference type="NCBI Taxonomy" id="2989719"/>
    <lineage>
        <taxon>Bacteria</taxon>
        <taxon>Pseudomonadati</taxon>
        <taxon>Verrucomicrobiota</taxon>
        <taxon>Verrucomicrobiia</taxon>
        <taxon>Verrucomicrobiales</taxon>
        <taxon>Verrucomicrobiaceae</taxon>
        <taxon>Luteolibacter</taxon>
    </lineage>
</organism>
<dbReference type="Pfam" id="PF13561">
    <property type="entry name" value="adh_short_C2"/>
    <property type="match status" value="1"/>
</dbReference>
<dbReference type="PRINTS" id="PR00081">
    <property type="entry name" value="GDHRDH"/>
</dbReference>
<keyword evidence="2" id="KW-0560">Oxidoreductase</keyword>
<proteinExistence type="inferred from homology"/>
<sequence>MPKNILLVGAGSGIGLATAEAALAAGHRVKATARKPEALAALGIPVLPFEAEEPALDEVLLAEPLDGLVYFPGTIQLKPFARLTADDFRRDLEVNLLGAVAAVQAALPALKRSGDASIVLFSTVAVAQGMAFHASVAAAKGAVEGLARALAAELAPGIRVNVIAPSLTDTPLAAMLLNGEAKREAAAKRHPLQRVGSAGEVAELVLFLLSDAARSMSGQILRPDGGISSLRLFS</sequence>
<reference evidence="4" key="1">
    <citation type="submission" date="2022-10" db="EMBL/GenBank/DDBJ databases">
        <title>Luteolibacter sp. GHJ8, whole genome shotgun sequencing project.</title>
        <authorList>
            <person name="Zhao G."/>
            <person name="Shen L."/>
        </authorList>
    </citation>
    <scope>NUCLEOTIDE SEQUENCE</scope>
    <source>
        <strain evidence="4">GHJ8</strain>
    </source>
</reference>
<gene>
    <name evidence="4" type="ORF">OJ996_22385</name>
</gene>
<dbReference type="PANTHER" id="PTHR43477">
    <property type="entry name" value="DIHYDROANTICAPSIN 7-DEHYDROGENASE"/>
    <property type="match status" value="1"/>
</dbReference>
<evidence type="ECO:0000259" key="3">
    <source>
        <dbReference type="SMART" id="SM00822"/>
    </source>
</evidence>
<dbReference type="PANTHER" id="PTHR43477:SF1">
    <property type="entry name" value="DIHYDROANTICAPSIN 7-DEHYDROGENASE"/>
    <property type="match status" value="1"/>
</dbReference>
<comment type="similarity">
    <text evidence="1">Belongs to the short-chain dehydrogenases/reductases (SDR) family.</text>
</comment>
<evidence type="ECO:0000256" key="1">
    <source>
        <dbReference type="ARBA" id="ARBA00006484"/>
    </source>
</evidence>
<name>A0ABT3G932_9BACT</name>
<dbReference type="InterPro" id="IPR036291">
    <property type="entry name" value="NAD(P)-bd_dom_sf"/>
</dbReference>
<dbReference type="Gene3D" id="3.40.50.720">
    <property type="entry name" value="NAD(P)-binding Rossmann-like Domain"/>
    <property type="match status" value="1"/>
</dbReference>
<protein>
    <submittedName>
        <fullName evidence="4">SDR family oxidoreductase</fullName>
    </submittedName>
</protein>
<dbReference type="InterPro" id="IPR002347">
    <property type="entry name" value="SDR_fam"/>
</dbReference>
<dbReference type="InterPro" id="IPR051122">
    <property type="entry name" value="SDR_DHRS6-like"/>
</dbReference>
<dbReference type="EMBL" id="JAPDDR010000014">
    <property type="protein sequence ID" value="MCW1916353.1"/>
    <property type="molecule type" value="Genomic_DNA"/>
</dbReference>
<dbReference type="RefSeq" id="WP_264515926.1">
    <property type="nucleotide sequence ID" value="NZ_JAPDDR010000014.1"/>
</dbReference>
<evidence type="ECO:0000313" key="5">
    <source>
        <dbReference type="Proteomes" id="UP001165653"/>
    </source>
</evidence>
<dbReference type="SUPFAM" id="SSF51735">
    <property type="entry name" value="NAD(P)-binding Rossmann-fold domains"/>
    <property type="match status" value="1"/>
</dbReference>
<evidence type="ECO:0000256" key="2">
    <source>
        <dbReference type="ARBA" id="ARBA00023002"/>
    </source>
</evidence>
<feature type="domain" description="Ketoreductase" evidence="3">
    <location>
        <begin position="3"/>
        <end position="166"/>
    </location>
</feature>
<dbReference type="Proteomes" id="UP001165653">
    <property type="component" value="Unassembled WGS sequence"/>
</dbReference>